<dbReference type="GO" id="GO:0016491">
    <property type="term" value="F:oxidoreductase activity"/>
    <property type="evidence" value="ECO:0007669"/>
    <property type="project" value="InterPro"/>
</dbReference>
<dbReference type="Proteomes" id="UP001206925">
    <property type="component" value="Unassembled WGS sequence"/>
</dbReference>
<evidence type="ECO:0000256" key="1">
    <source>
        <dbReference type="ARBA" id="ARBA00001917"/>
    </source>
</evidence>
<dbReference type="EMBL" id="JAMZMK010009715">
    <property type="protein sequence ID" value="KAI7734492.1"/>
    <property type="molecule type" value="Genomic_DNA"/>
</dbReference>
<dbReference type="Pfam" id="PF00724">
    <property type="entry name" value="Oxidored_FMN"/>
    <property type="match status" value="1"/>
</dbReference>
<reference evidence="7" key="1">
    <citation type="submission" date="2022-06" db="EMBL/GenBank/DDBJ databases">
        <title>Uncovering the hologenomic basis of an extraordinary plant invasion.</title>
        <authorList>
            <person name="Bieker V.C."/>
            <person name="Martin M.D."/>
            <person name="Gilbert T."/>
            <person name="Hodgins K."/>
            <person name="Battlay P."/>
            <person name="Petersen B."/>
            <person name="Wilson J."/>
        </authorList>
    </citation>
    <scope>NUCLEOTIDE SEQUENCE</scope>
    <source>
        <strain evidence="7">AA19_3_7</strain>
        <tissue evidence="7">Leaf</tissue>
    </source>
</reference>
<dbReference type="PANTHER" id="PTHR22893:SF62">
    <property type="entry name" value="12-OXOPHYTODIENOATE REDUCTASE-LIKE PROTEIN"/>
    <property type="match status" value="1"/>
</dbReference>
<name>A0AAD5C3K8_AMBAR</name>
<comment type="caution">
    <text evidence="7">The sequence shown here is derived from an EMBL/GenBank/DDBJ whole genome shotgun (WGS) entry which is preliminary data.</text>
</comment>
<comment type="cofactor">
    <cofactor evidence="1">
        <name>FMN</name>
        <dbReference type="ChEBI" id="CHEBI:58210"/>
    </cofactor>
</comment>
<dbReference type="Gene3D" id="3.20.20.70">
    <property type="entry name" value="Aldolase class I"/>
    <property type="match status" value="1"/>
</dbReference>
<feature type="domain" description="NADH:flavin oxidoreductase/NADH oxidase N-terminal" evidence="6">
    <location>
        <begin position="2"/>
        <end position="55"/>
    </location>
</feature>
<proteinExistence type="inferred from homology"/>
<evidence type="ECO:0000256" key="5">
    <source>
        <dbReference type="ARBA" id="ARBA00022857"/>
    </source>
</evidence>
<dbReference type="InterPro" id="IPR001155">
    <property type="entry name" value="OxRdtase_FMN_N"/>
</dbReference>
<organism evidence="7 8">
    <name type="scientific">Ambrosia artemisiifolia</name>
    <name type="common">Common ragweed</name>
    <dbReference type="NCBI Taxonomy" id="4212"/>
    <lineage>
        <taxon>Eukaryota</taxon>
        <taxon>Viridiplantae</taxon>
        <taxon>Streptophyta</taxon>
        <taxon>Embryophyta</taxon>
        <taxon>Tracheophyta</taxon>
        <taxon>Spermatophyta</taxon>
        <taxon>Magnoliopsida</taxon>
        <taxon>eudicotyledons</taxon>
        <taxon>Gunneridae</taxon>
        <taxon>Pentapetalae</taxon>
        <taxon>asterids</taxon>
        <taxon>campanulids</taxon>
        <taxon>Asterales</taxon>
        <taxon>Asteraceae</taxon>
        <taxon>Asteroideae</taxon>
        <taxon>Heliantheae alliance</taxon>
        <taxon>Heliantheae</taxon>
        <taxon>Ambrosia</taxon>
    </lineage>
</organism>
<evidence type="ECO:0000256" key="4">
    <source>
        <dbReference type="ARBA" id="ARBA00022643"/>
    </source>
</evidence>
<keyword evidence="4" id="KW-0288">FMN</keyword>
<comment type="similarity">
    <text evidence="2">Belongs to the NADH:flavin oxidoreductase/NADH oxidase family.</text>
</comment>
<evidence type="ECO:0000256" key="3">
    <source>
        <dbReference type="ARBA" id="ARBA00022630"/>
    </source>
</evidence>
<protein>
    <recommendedName>
        <fullName evidence="6">NADH:flavin oxidoreductase/NADH oxidase N-terminal domain-containing protein</fullName>
    </recommendedName>
</protein>
<gene>
    <name evidence="7" type="ORF">M8C21_030300</name>
</gene>
<keyword evidence="8" id="KW-1185">Reference proteome</keyword>
<dbReference type="SUPFAM" id="SSF51395">
    <property type="entry name" value="FMN-linked oxidoreductases"/>
    <property type="match status" value="1"/>
</dbReference>
<evidence type="ECO:0000313" key="8">
    <source>
        <dbReference type="Proteomes" id="UP001206925"/>
    </source>
</evidence>
<dbReference type="GO" id="GO:0010181">
    <property type="term" value="F:FMN binding"/>
    <property type="evidence" value="ECO:0007669"/>
    <property type="project" value="InterPro"/>
</dbReference>
<dbReference type="AlphaFoldDB" id="A0AAD5C3K8"/>
<evidence type="ECO:0000256" key="2">
    <source>
        <dbReference type="ARBA" id="ARBA00005979"/>
    </source>
</evidence>
<keyword evidence="3" id="KW-0285">Flavoprotein</keyword>
<keyword evidence="5" id="KW-0521">NADP</keyword>
<sequence length="80" mass="9142">MRKAFKGTFMVAGGYYEQDKANRVIEDGEADLVSFSHAFLVNPDLPKRFRLNAPLNMNNRSIFYTDDPVVGYTDYPFLDA</sequence>
<accession>A0AAD5C3K8</accession>
<dbReference type="InterPro" id="IPR013785">
    <property type="entry name" value="Aldolase_TIM"/>
</dbReference>
<dbReference type="PANTHER" id="PTHR22893">
    <property type="entry name" value="NADH OXIDOREDUCTASE-RELATED"/>
    <property type="match status" value="1"/>
</dbReference>
<evidence type="ECO:0000259" key="6">
    <source>
        <dbReference type="Pfam" id="PF00724"/>
    </source>
</evidence>
<dbReference type="InterPro" id="IPR045247">
    <property type="entry name" value="Oye-like"/>
</dbReference>
<evidence type="ECO:0000313" key="7">
    <source>
        <dbReference type="EMBL" id="KAI7734492.1"/>
    </source>
</evidence>